<proteinExistence type="predicted"/>
<reference evidence="2" key="1">
    <citation type="journal article" date="2020" name="Stud. Mycol.">
        <title>101 Dothideomycetes genomes: a test case for predicting lifestyles and emergence of pathogens.</title>
        <authorList>
            <person name="Haridas S."/>
            <person name="Albert R."/>
            <person name="Binder M."/>
            <person name="Bloem J."/>
            <person name="Labutti K."/>
            <person name="Salamov A."/>
            <person name="Andreopoulos B."/>
            <person name="Baker S."/>
            <person name="Barry K."/>
            <person name="Bills G."/>
            <person name="Bluhm B."/>
            <person name="Cannon C."/>
            <person name="Castanera R."/>
            <person name="Culley D."/>
            <person name="Daum C."/>
            <person name="Ezra D."/>
            <person name="Gonzalez J."/>
            <person name="Henrissat B."/>
            <person name="Kuo A."/>
            <person name="Liang C."/>
            <person name="Lipzen A."/>
            <person name="Lutzoni F."/>
            <person name="Magnuson J."/>
            <person name="Mondo S."/>
            <person name="Nolan M."/>
            <person name="Ohm R."/>
            <person name="Pangilinan J."/>
            <person name="Park H.-J."/>
            <person name="Ramirez L."/>
            <person name="Alfaro M."/>
            <person name="Sun H."/>
            <person name="Tritt A."/>
            <person name="Yoshinaga Y."/>
            <person name="Zwiers L.-H."/>
            <person name="Turgeon B."/>
            <person name="Goodwin S."/>
            <person name="Spatafora J."/>
            <person name="Crous P."/>
            <person name="Grigoriev I."/>
        </authorList>
    </citation>
    <scope>NUCLEOTIDE SEQUENCE</scope>
    <source>
        <strain evidence="2">CBS 121410</strain>
    </source>
</reference>
<feature type="compositionally biased region" description="Polar residues" evidence="1">
    <location>
        <begin position="305"/>
        <end position="321"/>
    </location>
</feature>
<sequence>MSNACRLTDGTGPVSIERDTAIATDASVSDAIMRSSLSPHRDHGCEQASRDPSITGDRDLNLPAQSCAAEKRYIHASGTDEGDINTADLIADGLAPIATTGLETSSSLANHMSTQTSARESADSLTGDAVRPRESPQYCDSEQNLAHTGDTSNAVCGAVVTGVVRNAAAIEPKLAQNKRIRGSDYPDTLRNMIARALLDAEKEGQTSLTVQQICAYCRDSLGYSDPNKKLMKSLNAILGNCHEESFAVAFRLDNVPSYRFTKGAADEFNKKLKPLTLMAAQSANSGFHSKPQTKGDVHKARTALPKSSGQSTHPRPGNSLSAPGANFRSRSNLNPTKDPVYEHMFVRQHRVFHEGNRIEIVPGYKNQPGKKWDQLTRLESMTVGQTDYNRGDFAKLPLPSKFHYPEFPAVPRIDTIARVVCIAKRDDIQGEAVLVNWYLTKEAAEKWHCTYLQQWDDTDMEDEYVRSDIHDVVSPNAFIERINPIKAARRINCLQHVKLTVKNLSRRLSLKTQEPAEVYSLFVSLFQQKLTKHHDLQWYWDQDNETRSATRKALFSKIESGVKAAQEVGKEVETSFSERLIGFFQAVLRTEVKKGDQTAVKDAGQYTRRVKALLGDPTSDQARRRASSQYEMDEPDQNSMDFTNTETTDNERVYREVSRDRSRQVQENMTPVVALNRDYDPNGSSTADSHETGPMSTSELTIHNSLLEDLKKQDFAITEPFSVIPEYDPSYFSGLSEKRESISKRPKAKGTSKNRLAHARQFRDPDNIHKEVDRPLPTAYKIAYVGSSSDWEMAAGDSSLLPGQEEDSPFSTVHQLLDIPENARPTKYGQVLAFRDLVMVGYDDP</sequence>
<feature type="compositionally biased region" description="Polar residues" evidence="1">
    <location>
        <begin position="637"/>
        <end position="647"/>
    </location>
</feature>
<feature type="compositionally biased region" description="Polar residues" evidence="1">
    <location>
        <begin position="109"/>
        <end position="119"/>
    </location>
</feature>
<gene>
    <name evidence="2" type="ORF">K490DRAFT_67073</name>
</gene>
<dbReference type="OrthoDB" id="5431456at2759"/>
<feature type="compositionally biased region" description="Basic and acidic residues" evidence="1">
    <location>
        <begin position="39"/>
        <end position="49"/>
    </location>
</feature>
<dbReference type="Proteomes" id="UP000799776">
    <property type="component" value="Unassembled WGS sequence"/>
</dbReference>
<evidence type="ECO:0000313" key="3">
    <source>
        <dbReference type="Proteomes" id="UP000799776"/>
    </source>
</evidence>
<organism evidence="2 3">
    <name type="scientific">Saccharata proteae CBS 121410</name>
    <dbReference type="NCBI Taxonomy" id="1314787"/>
    <lineage>
        <taxon>Eukaryota</taxon>
        <taxon>Fungi</taxon>
        <taxon>Dikarya</taxon>
        <taxon>Ascomycota</taxon>
        <taxon>Pezizomycotina</taxon>
        <taxon>Dothideomycetes</taxon>
        <taxon>Dothideomycetes incertae sedis</taxon>
        <taxon>Botryosphaeriales</taxon>
        <taxon>Saccharataceae</taxon>
        <taxon>Saccharata</taxon>
    </lineage>
</organism>
<feature type="compositionally biased region" description="Basic residues" evidence="1">
    <location>
        <begin position="744"/>
        <end position="757"/>
    </location>
</feature>
<feature type="region of interest" description="Disordered" evidence="1">
    <location>
        <begin position="612"/>
        <end position="697"/>
    </location>
</feature>
<comment type="caution">
    <text evidence="2">The sequence shown here is derived from an EMBL/GenBank/DDBJ whole genome shotgun (WGS) entry which is preliminary data.</text>
</comment>
<keyword evidence="3" id="KW-1185">Reference proteome</keyword>
<evidence type="ECO:0000313" key="2">
    <source>
        <dbReference type="EMBL" id="KAF2086153.1"/>
    </source>
</evidence>
<feature type="compositionally biased region" description="Basic and acidic residues" evidence="1">
    <location>
        <begin position="649"/>
        <end position="664"/>
    </location>
</feature>
<accession>A0A9P4HUI1</accession>
<feature type="region of interest" description="Disordered" evidence="1">
    <location>
        <begin position="737"/>
        <end position="757"/>
    </location>
</feature>
<feature type="region of interest" description="Disordered" evidence="1">
    <location>
        <begin position="284"/>
        <end position="336"/>
    </location>
</feature>
<feature type="region of interest" description="Disordered" evidence="1">
    <location>
        <begin position="109"/>
        <end position="140"/>
    </location>
</feature>
<feature type="region of interest" description="Disordered" evidence="1">
    <location>
        <begin position="36"/>
        <end position="59"/>
    </location>
</feature>
<dbReference type="EMBL" id="ML978726">
    <property type="protein sequence ID" value="KAF2086153.1"/>
    <property type="molecule type" value="Genomic_DNA"/>
</dbReference>
<evidence type="ECO:0000256" key="1">
    <source>
        <dbReference type="SAM" id="MobiDB-lite"/>
    </source>
</evidence>
<dbReference type="AlphaFoldDB" id="A0A9P4HUI1"/>
<protein>
    <submittedName>
        <fullName evidence="2">Uncharacterized protein</fullName>
    </submittedName>
</protein>
<name>A0A9P4HUI1_9PEZI</name>